<feature type="compositionally biased region" description="Polar residues" evidence="1">
    <location>
        <begin position="67"/>
        <end position="79"/>
    </location>
</feature>
<dbReference type="AlphaFoldDB" id="C6SVT1"/>
<feature type="region of interest" description="Disordered" evidence="1">
    <location>
        <begin position="1"/>
        <end position="37"/>
    </location>
</feature>
<dbReference type="EMBL" id="BT089274">
    <property type="protein sequence ID" value="ACU13354.1"/>
    <property type="molecule type" value="mRNA"/>
</dbReference>
<feature type="region of interest" description="Disordered" evidence="1">
    <location>
        <begin position="52"/>
        <end position="86"/>
    </location>
</feature>
<organism evidence="2">
    <name type="scientific">Glycine max</name>
    <name type="common">Soybean</name>
    <name type="synonym">Glycine hispida</name>
    <dbReference type="NCBI Taxonomy" id="3847"/>
    <lineage>
        <taxon>Eukaryota</taxon>
        <taxon>Viridiplantae</taxon>
        <taxon>Streptophyta</taxon>
        <taxon>Embryophyta</taxon>
        <taxon>Tracheophyta</taxon>
        <taxon>Spermatophyta</taxon>
        <taxon>Magnoliopsida</taxon>
        <taxon>eudicotyledons</taxon>
        <taxon>Gunneridae</taxon>
        <taxon>Pentapetalae</taxon>
        <taxon>rosids</taxon>
        <taxon>fabids</taxon>
        <taxon>Fabales</taxon>
        <taxon>Fabaceae</taxon>
        <taxon>Papilionoideae</taxon>
        <taxon>50 kb inversion clade</taxon>
        <taxon>NPAAA clade</taxon>
        <taxon>indigoferoid/millettioid clade</taxon>
        <taxon>Phaseoleae</taxon>
        <taxon>Glycine</taxon>
        <taxon>Glycine subgen. Soja</taxon>
    </lineage>
</organism>
<evidence type="ECO:0000256" key="1">
    <source>
        <dbReference type="SAM" id="MobiDB-lite"/>
    </source>
</evidence>
<reference evidence="2" key="1">
    <citation type="submission" date="2009-08" db="EMBL/GenBank/DDBJ databases">
        <authorList>
            <person name="Cheung F."/>
            <person name="Xiao Y."/>
            <person name="Chan A."/>
            <person name="Moskal W."/>
            <person name="Town C.D."/>
        </authorList>
    </citation>
    <scope>NUCLEOTIDE SEQUENCE</scope>
</reference>
<feature type="compositionally biased region" description="Basic residues" evidence="1">
    <location>
        <begin position="1"/>
        <end position="31"/>
    </location>
</feature>
<name>C6SVT1_SOYBN</name>
<evidence type="ECO:0000313" key="2">
    <source>
        <dbReference type="EMBL" id="ACU13354.1"/>
    </source>
</evidence>
<protein>
    <submittedName>
        <fullName evidence="2">Uncharacterized protein</fullName>
    </submittedName>
</protein>
<proteinExistence type="evidence at transcript level"/>
<accession>C6SVT1</accession>
<sequence length="86" mass="10160">MPRFKRHKIKFKITNNRHKIKQRQKNKKRKKEWNPLRQMPRFVVSIVKNGLSDSSSFSSSQRKPHLTSPSSVKTTIVKSKTSDKKI</sequence>